<accession>A0A8X6RZ06</accession>
<organism evidence="1 2">
    <name type="scientific">Trichonephila clavipes</name>
    <name type="common">Golden silk orbweaver</name>
    <name type="synonym">Nephila clavipes</name>
    <dbReference type="NCBI Taxonomy" id="2585209"/>
    <lineage>
        <taxon>Eukaryota</taxon>
        <taxon>Metazoa</taxon>
        <taxon>Ecdysozoa</taxon>
        <taxon>Arthropoda</taxon>
        <taxon>Chelicerata</taxon>
        <taxon>Arachnida</taxon>
        <taxon>Araneae</taxon>
        <taxon>Araneomorphae</taxon>
        <taxon>Entelegynae</taxon>
        <taxon>Araneoidea</taxon>
        <taxon>Nephilidae</taxon>
        <taxon>Trichonephila</taxon>
    </lineage>
</organism>
<evidence type="ECO:0000313" key="1">
    <source>
        <dbReference type="EMBL" id="GFY02761.1"/>
    </source>
</evidence>
<name>A0A8X6RZ06_TRICX</name>
<evidence type="ECO:0000313" key="2">
    <source>
        <dbReference type="Proteomes" id="UP000887159"/>
    </source>
</evidence>
<dbReference type="EMBL" id="BMAU01021233">
    <property type="protein sequence ID" value="GFY02761.1"/>
    <property type="molecule type" value="Genomic_DNA"/>
</dbReference>
<proteinExistence type="predicted"/>
<dbReference type="Proteomes" id="UP000887159">
    <property type="component" value="Unassembled WGS sequence"/>
</dbReference>
<comment type="caution">
    <text evidence="1">The sequence shown here is derived from an EMBL/GenBank/DDBJ whole genome shotgun (WGS) entry which is preliminary data.</text>
</comment>
<protein>
    <submittedName>
        <fullName evidence="1">Uncharacterized protein</fullName>
    </submittedName>
</protein>
<keyword evidence="2" id="KW-1185">Reference proteome</keyword>
<sequence>MATFGEDTVNTRDCKISWLLYCVEQSSGGAQTHGNRRTTCPGYRVDGQAAPTLTVPRLRPWRRIDVRYHGTEPHLP</sequence>
<dbReference type="AlphaFoldDB" id="A0A8X6RZ06"/>
<gene>
    <name evidence="1" type="ORF">TNCV_3506411</name>
</gene>
<reference evidence="1" key="1">
    <citation type="submission" date="2020-08" db="EMBL/GenBank/DDBJ databases">
        <title>Multicomponent nature underlies the extraordinary mechanical properties of spider dragline silk.</title>
        <authorList>
            <person name="Kono N."/>
            <person name="Nakamura H."/>
            <person name="Mori M."/>
            <person name="Yoshida Y."/>
            <person name="Ohtoshi R."/>
            <person name="Malay A.D."/>
            <person name="Moran D.A.P."/>
            <person name="Tomita M."/>
            <person name="Numata K."/>
            <person name="Arakawa K."/>
        </authorList>
    </citation>
    <scope>NUCLEOTIDE SEQUENCE</scope>
</reference>